<feature type="signal peptide" evidence="1">
    <location>
        <begin position="1"/>
        <end position="23"/>
    </location>
</feature>
<dbReference type="Proteomes" id="UP001061302">
    <property type="component" value="Chromosome"/>
</dbReference>
<evidence type="ECO:0000256" key="1">
    <source>
        <dbReference type="SAM" id="SignalP"/>
    </source>
</evidence>
<evidence type="ECO:0000313" key="2">
    <source>
        <dbReference type="EMBL" id="UXY16264.1"/>
    </source>
</evidence>
<protein>
    <submittedName>
        <fullName evidence="2">Uncharacterized protein</fullName>
    </submittedName>
</protein>
<dbReference type="EMBL" id="CP106753">
    <property type="protein sequence ID" value="UXY16264.1"/>
    <property type="molecule type" value="Genomic_DNA"/>
</dbReference>
<accession>A0ABY6DPI1</accession>
<gene>
    <name evidence="2" type="ORF">N8I74_04385</name>
</gene>
<sequence>MQHATHALALAMAAGLLMQPAQAEEARLAAAADNRATQVRINCANEPMALKKAVEKKVWADEKVKFVISGECQGPLRIDRHGVEIISDPTRPGTVRVSQPTGDQSAILVQSGSARLANFHINVPLGMAAVTAQANSSVEIDRITTNAKADWNVPLAQFNVTDSSSLFLANLNSAPDGNDVLVIGASSAEFKAGNELITLDVRDTSMAKSSAPNRFKAVQTSANGYFLADHKTRVDALAIWGKSSVEITRESSVGKLDMGGQTQFAAYGNSSVSGPYGIYGNVIIELNHSSATEWYTVNNPHAMFIGNNATVNEVFYPSWSWAGQGKQPNQP</sequence>
<feature type="chain" id="PRO_5046015158" evidence="1">
    <location>
        <begin position="24"/>
        <end position="331"/>
    </location>
</feature>
<organism evidence="2 3">
    <name type="scientific">Chitiniphilus purpureus</name>
    <dbReference type="NCBI Taxonomy" id="2981137"/>
    <lineage>
        <taxon>Bacteria</taxon>
        <taxon>Pseudomonadati</taxon>
        <taxon>Pseudomonadota</taxon>
        <taxon>Betaproteobacteria</taxon>
        <taxon>Neisseriales</taxon>
        <taxon>Chitinibacteraceae</taxon>
        <taxon>Chitiniphilus</taxon>
    </lineage>
</organism>
<name>A0ABY6DPI1_9NEIS</name>
<keyword evidence="3" id="KW-1185">Reference proteome</keyword>
<evidence type="ECO:0000313" key="3">
    <source>
        <dbReference type="Proteomes" id="UP001061302"/>
    </source>
</evidence>
<reference evidence="2" key="1">
    <citation type="submission" date="2022-10" db="EMBL/GenBank/DDBJ databases">
        <title>Chitiniphilus purpureus sp. nov., a novel chitin-degrading bacterium isolated from crawfish pond sediment.</title>
        <authorList>
            <person name="Li K."/>
        </authorList>
    </citation>
    <scope>NUCLEOTIDE SEQUENCE</scope>
    <source>
        <strain evidence="2">CD1</strain>
    </source>
</reference>
<proteinExistence type="predicted"/>
<dbReference type="RefSeq" id="WP_263125711.1">
    <property type="nucleotide sequence ID" value="NZ_CP106753.1"/>
</dbReference>
<keyword evidence="1" id="KW-0732">Signal</keyword>